<name>A0AAE0YEX6_9GAST</name>
<dbReference type="Proteomes" id="UP001283361">
    <property type="component" value="Unassembled WGS sequence"/>
</dbReference>
<proteinExistence type="predicted"/>
<evidence type="ECO:0000313" key="2">
    <source>
        <dbReference type="Proteomes" id="UP001283361"/>
    </source>
</evidence>
<dbReference type="AlphaFoldDB" id="A0AAE0YEX6"/>
<reference evidence="1" key="1">
    <citation type="journal article" date="2023" name="G3 (Bethesda)">
        <title>A reference genome for the long-term kleptoplast-retaining sea slug Elysia crispata morphotype clarki.</title>
        <authorList>
            <person name="Eastman K.E."/>
            <person name="Pendleton A.L."/>
            <person name="Shaikh M.A."/>
            <person name="Suttiyut T."/>
            <person name="Ogas R."/>
            <person name="Tomko P."/>
            <person name="Gavelis G."/>
            <person name="Widhalm J.R."/>
            <person name="Wisecaver J.H."/>
        </authorList>
    </citation>
    <scope>NUCLEOTIDE SEQUENCE</scope>
    <source>
        <strain evidence="1">ECLA1</strain>
    </source>
</reference>
<dbReference type="EMBL" id="JAWDGP010006345">
    <property type="protein sequence ID" value="KAK3742649.1"/>
    <property type="molecule type" value="Genomic_DNA"/>
</dbReference>
<sequence>MQSRYRRESKSYDCGMELSVVWFSSSALALKLRDFRVKIPNQSGADDSERRHCIASHSQARLWALYDRFGQIEVRTARGGYGTSRLPVSRPFLRWATPKAGIWYRSHSNS</sequence>
<gene>
    <name evidence="1" type="ORF">RRG08_025595</name>
</gene>
<protein>
    <submittedName>
        <fullName evidence="1">Uncharacterized protein</fullName>
    </submittedName>
</protein>
<keyword evidence="2" id="KW-1185">Reference proteome</keyword>
<comment type="caution">
    <text evidence="1">The sequence shown here is derived from an EMBL/GenBank/DDBJ whole genome shotgun (WGS) entry which is preliminary data.</text>
</comment>
<organism evidence="1 2">
    <name type="scientific">Elysia crispata</name>
    <name type="common">lettuce slug</name>
    <dbReference type="NCBI Taxonomy" id="231223"/>
    <lineage>
        <taxon>Eukaryota</taxon>
        <taxon>Metazoa</taxon>
        <taxon>Spiralia</taxon>
        <taxon>Lophotrochozoa</taxon>
        <taxon>Mollusca</taxon>
        <taxon>Gastropoda</taxon>
        <taxon>Heterobranchia</taxon>
        <taxon>Euthyneura</taxon>
        <taxon>Panpulmonata</taxon>
        <taxon>Sacoglossa</taxon>
        <taxon>Placobranchoidea</taxon>
        <taxon>Plakobranchidae</taxon>
        <taxon>Elysia</taxon>
    </lineage>
</organism>
<accession>A0AAE0YEX6</accession>
<evidence type="ECO:0000313" key="1">
    <source>
        <dbReference type="EMBL" id="KAK3742649.1"/>
    </source>
</evidence>